<evidence type="ECO:0000313" key="4">
    <source>
        <dbReference type="Proteomes" id="UP000823749"/>
    </source>
</evidence>
<evidence type="ECO:0000313" key="3">
    <source>
        <dbReference type="EMBL" id="KAG5559586.1"/>
    </source>
</evidence>
<dbReference type="Pfam" id="PF01535">
    <property type="entry name" value="PPR"/>
    <property type="match status" value="1"/>
</dbReference>
<dbReference type="Proteomes" id="UP000823749">
    <property type="component" value="Chromosome 3"/>
</dbReference>
<keyword evidence="4" id="KW-1185">Reference proteome</keyword>
<name>A0AAV6L5P7_9ERIC</name>
<feature type="repeat" description="PPR" evidence="2">
    <location>
        <begin position="34"/>
        <end position="68"/>
    </location>
</feature>
<protein>
    <recommendedName>
        <fullName evidence="5">Pentatricopeptide repeat-containing protein</fullName>
    </recommendedName>
</protein>
<dbReference type="InterPro" id="IPR046960">
    <property type="entry name" value="PPR_At4g14850-like_plant"/>
</dbReference>
<organism evidence="3 4">
    <name type="scientific">Rhododendron griersonianum</name>
    <dbReference type="NCBI Taxonomy" id="479676"/>
    <lineage>
        <taxon>Eukaryota</taxon>
        <taxon>Viridiplantae</taxon>
        <taxon>Streptophyta</taxon>
        <taxon>Embryophyta</taxon>
        <taxon>Tracheophyta</taxon>
        <taxon>Spermatophyta</taxon>
        <taxon>Magnoliopsida</taxon>
        <taxon>eudicotyledons</taxon>
        <taxon>Gunneridae</taxon>
        <taxon>Pentapetalae</taxon>
        <taxon>asterids</taxon>
        <taxon>Ericales</taxon>
        <taxon>Ericaceae</taxon>
        <taxon>Ericoideae</taxon>
        <taxon>Rhodoreae</taxon>
        <taxon>Rhododendron</taxon>
    </lineage>
</organism>
<sequence length="88" mass="9655">MSKPEVVSWSALISRYARPDIEERQKRSLRIEPNVVSCNGMIAGFNQNGCYSESVLMFQKMHSCGLKPNGTGVSSVLYGLGYGGFDFG</sequence>
<evidence type="ECO:0000256" key="2">
    <source>
        <dbReference type="PROSITE-ProRule" id="PRU00708"/>
    </source>
</evidence>
<accession>A0AAV6L5P7</accession>
<dbReference type="Gene3D" id="1.25.40.10">
    <property type="entry name" value="Tetratricopeptide repeat domain"/>
    <property type="match status" value="1"/>
</dbReference>
<proteinExistence type="predicted"/>
<dbReference type="EMBL" id="JACTNZ010000003">
    <property type="protein sequence ID" value="KAG5559586.1"/>
    <property type="molecule type" value="Genomic_DNA"/>
</dbReference>
<dbReference type="InterPro" id="IPR011990">
    <property type="entry name" value="TPR-like_helical_dom_sf"/>
</dbReference>
<dbReference type="InterPro" id="IPR002885">
    <property type="entry name" value="PPR_rpt"/>
</dbReference>
<evidence type="ECO:0000256" key="1">
    <source>
        <dbReference type="ARBA" id="ARBA00022737"/>
    </source>
</evidence>
<dbReference type="NCBIfam" id="TIGR00756">
    <property type="entry name" value="PPR"/>
    <property type="match status" value="1"/>
</dbReference>
<dbReference type="AlphaFoldDB" id="A0AAV6L5P7"/>
<dbReference type="PANTHER" id="PTHR47926:SF347">
    <property type="entry name" value="PENTATRICOPEPTIDE REPEAT-CONTAINING PROTEIN"/>
    <property type="match status" value="1"/>
</dbReference>
<dbReference type="SUPFAM" id="SSF54452">
    <property type="entry name" value="MHC antigen-recognition domain"/>
    <property type="match status" value="1"/>
</dbReference>
<dbReference type="InterPro" id="IPR011162">
    <property type="entry name" value="MHC_I/II-like_Ag-recog"/>
</dbReference>
<gene>
    <name evidence="3" type="ORF">RHGRI_009204</name>
</gene>
<dbReference type="GO" id="GO:0003723">
    <property type="term" value="F:RNA binding"/>
    <property type="evidence" value="ECO:0007669"/>
    <property type="project" value="InterPro"/>
</dbReference>
<dbReference type="GO" id="GO:0009451">
    <property type="term" value="P:RNA modification"/>
    <property type="evidence" value="ECO:0007669"/>
    <property type="project" value="InterPro"/>
</dbReference>
<comment type="caution">
    <text evidence="3">The sequence shown here is derived from an EMBL/GenBank/DDBJ whole genome shotgun (WGS) entry which is preliminary data.</text>
</comment>
<reference evidence="3" key="1">
    <citation type="submission" date="2020-08" db="EMBL/GenBank/DDBJ databases">
        <title>Plant Genome Project.</title>
        <authorList>
            <person name="Zhang R.-G."/>
        </authorList>
    </citation>
    <scope>NUCLEOTIDE SEQUENCE</scope>
    <source>
        <strain evidence="3">WSP0</strain>
        <tissue evidence="3">Leaf</tissue>
    </source>
</reference>
<evidence type="ECO:0008006" key="5">
    <source>
        <dbReference type="Google" id="ProtNLM"/>
    </source>
</evidence>
<dbReference type="PANTHER" id="PTHR47926">
    <property type="entry name" value="PENTATRICOPEPTIDE REPEAT-CONTAINING PROTEIN"/>
    <property type="match status" value="1"/>
</dbReference>
<dbReference type="PROSITE" id="PS51375">
    <property type="entry name" value="PPR"/>
    <property type="match status" value="1"/>
</dbReference>
<keyword evidence="1" id="KW-0677">Repeat</keyword>